<dbReference type="SMART" id="SM00213">
    <property type="entry name" value="UBQ"/>
    <property type="match status" value="1"/>
</dbReference>
<dbReference type="AlphaFoldDB" id="A0A397UZG6"/>
<dbReference type="Gene3D" id="3.90.175.10">
    <property type="entry name" value="Diphtheria Toxin, domain 1"/>
    <property type="match status" value="1"/>
</dbReference>
<dbReference type="OrthoDB" id="428577at2759"/>
<organism evidence="2 3">
    <name type="scientific">Gigaspora rosea</name>
    <dbReference type="NCBI Taxonomy" id="44941"/>
    <lineage>
        <taxon>Eukaryota</taxon>
        <taxon>Fungi</taxon>
        <taxon>Fungi incertae sedis</taxon>
        <taxon>Mucoromycota</taxon>
        <taxon>Glomeromycotina</taxon>
        <taxon>Glomeromycetes</taxon>
        <taxon>Diversisporales</taxon>
        <taxon>Gigasporaceae</taxon>
        <taxon>Gigaspora</taxon>
    </lineage>
</organism>
<evidence type="ECO:0000313" key="3">
    <source>
        <dbReference type="Proteomes" id="UP000266673"/>
    </source>
</evidence>
<dbReference type="Gene3D" id="3.10.20.90">
    <property type="entry name" value="Phosphatidylinositol 3-kinase Catalytic Subunit, Chain A, domain 1"/>
    <property type="match status" value="1"/>
</dbReference>
<dbReference type="InterPro" id="IPR000626">
    <property type="entry name" value="Ubiquitin-like_dom"/>
</dbReference>
<keyword evidence="3" id="KW-1185">Reference proteome</keyword>
<dbReference type="InterPro" id="IPR029071">
    <property type="entry name" value="Ubiquitin-like_domsf"/>
</dbReference>
<dbReference type="STRING" id="44941.A0A397UZG6"/>
<dbReference type="Proteomes" id="UP000266673">
    <property type="component" value="Unassembled WGS sequence"/>
</dbReference>
<dbReference type="Pfam" id="PF00240">
    <property type="entry name" value="ubiquitin"/>
    <property type="match status" value="1"/>
</dbReference>
<dbReference type="FunFam" id="3.10.20.90:FF:000205">
    <property type="entry name" value="2'-5'-oligoadenylate synthase-like protein 2"/>
    <property type="match status" value="1"/>
</dbReference>
<name>A0A397UZG6_9GLOM</name>
<dbReference type="PRINTS" id="PR00348">
    <property type="entry name" value="UBIQUITIN"/>
</dbReference>
<dbReference type="PANTHER" id="PTHR36649:SF28">
    <property type="entry name" value="UBIQUITIN-LIKE DOMAIN-CONTAINING PROTEIN"/>
    <property type="match status" value="1"/>
</dbReference>
<dbReference type="EMBL" id="QKWP01000770">
    <property type="protein sequence ID" value="RIB15122.1"/>
    <property type="molecule type" value="Genomic_DNA"/>
</dbReference>
<accession>A0A397UZG6</accession>
<proteinExistence type="predicted"/>
<reference evidence="2 3" key="1">
    <citation type="submission" date="2018-06" db="EMBL/GenBank/DDBJ databases">
        <title>Comparative genomics reveals the genomic features of Rhizophagus irregularis, R. cerebriforme, R. diaphanum and Gigaspora rosea, and their symbiotic lifestyle signature.</title>
        <authorList>
            <person name="Morin E."/>
            <person name="San Clemente H."/>
            <person name="Chen E.C.H."/>
            <person name="De La Providencia I."/>
            <person name="Hainaut M."/>
            <person name="Kuo A."/>
            <person name="Kohler A."/>
            <person name="Murat C."/>
            <person name="Tang N."/>
            <person name="Roy S."/>
            <person name="Loubradou J."/>
            <person name="Henrissat B."/>
            <person name="Grigoriev I.V."/>
            <person name="Corradi N."/>
            <person name="Roux C."/>
            <person name="Martin F.M."/>
        </authorList>
    </citation>
    <scope>NUCLEOTIDE SEQUENCE [LARGE SCALE GENOMIC DNA]</scope>
    <source>
        <strain evidence="2 3">DAOM 194757</strain>
    </source>
</reference>
<dbReference type="InterPro" id="IPR019956">
    <property type="entry name" value="Ubiquitin_dom"/>
</dbReference>
<evidence type="ECO:0000313" key="2">
    <source>
        <dbReference type="EMBL" id="RIB15122.1"/>
    </source>
</evidence>
<dbReference type="SUPFAM" id="SSF54236">
    <property type="entry name" value="Ubiquitin-like"/>
    <property type="match status" value="1"/>
</dbReference>
<comment type="caution">
    <text evidence="2">The sequence shown here is derived from an EMBL/GenBank/DDBJ whole genome shotgun (WGS) entry which is preliminary data.</text>
</comment>
<gene>
    <name evidence="2" type="ORF">C2G38_2193174</name>
</gene>
<dbReference type="PANTHER" id="PTHR36649">
    <property type="entry name" value="UBIQUITIN-LIKE DOMAIN-CONTAINING PROTEIN"/>
    <property type="match status" value="1"/>
</dbReference>
<dbReference type="PROSITE" id="PS50053">
    <property type="entry name" value="UBIQUITIN_2"/>
    <property type="match status" value="1"/>
</dbReference>
<feature type="domain" description="Ubiquitin-like" evidence="1">
    <location>
        <begin position="93"/>
        <end position="168"/>
    </location>
</feature>
<protein>
    <recommendedName>
        <fullName evidence="1">Ubiquitin-like domain-containing protein</fullName>
    </recommendedName>
</protein>
<evidence type="ECO:0000259" key="1">
    <source>
        <dbReference type="PROSITE" id="PS50053"/>
    </source>
</evidence>
<dbReference type="SUPFAM" id="SSF56399">
    <property type="entry name" value="ADP-ribosylation"/>
    <property type="match status" value="1"/>
</dbReference>
<sequence length="336" mass="38775">MSTYNMNLINTAFTAVMRPHNFVSEQEFLNKQAYEETYEQADLQSLHQVNLVGSNPSAVVNKKMIRYPPRLPPPRLFNFIHNNNNNTCEQLIGQIFVKTLAGKIITLECEGNDTIYTIKQKIENKENILIYLQQLIFDGVTLEDSKKLSDYNIKRDSTLHLIIRQRGGRRVISYLCVSALDSKYDYDFTNINDFGKTFIRGLIQYKRPCGWKRIALKVTGKYDNGDDKWLGTGNDAWPVSYHGTAKHNTRSIAEDGYDLSKGKRFAYGRGIYSTPDIHIAEQYAENFEFEGNMYVVVFQNRVNPVNLQRFPVSNGEYWLSEKGEDVRPYGICIKKQ</sequence>